<dbReference type="SUPFAM" id="SSF52833">
    <property type="entry name" value="Thioredoxin-like"/>
    <property type="match status" value="2"/>
</dbReference>
<evidence type="ECO:0000313" key="8">
    <source>
        <dbReference type="RefSeq" id="XP_033461090.1"/>
    </source>
</evidence>
<feature type="domain" description="Thioredoxin" evidence="5">
    <location>
        <begin position="12"/>
        <end position="105"/>
    </location>
</feature>
<feature type="region of interest" description="Disordered" evidence="4">
    <location>
        <begin position="116"/>
        <end position="171"/>
    </location>
</feature>
<dbReference type="GeneID" id="54358935"/>
<dbReference type="PANTHER" id="PTHR10293:SF73">
    <property type="entry name" value="GLUTAREDOXIN-3"/>
    <property type="match status" value="1"/>
</dbReference>
<reference evidence="8" key="2">
    <citation type="submission" date="2020-04" db="EMBL/GenBank/DDBJ databases">
        <authorList>
            <consortium name="NCBI Genome Project"/>
        </authorList>
    </citation>
    <scope>NUCLEOTIDE SEQUENCE</scope>
    <source>
        <strain evidence="8">CBS 342.82</strain>
    </source>
</reference>
<dbReference type="InterPro" id="IPR036249">
    <property type="entry name" value="Thioredoxin-like_sf"/>
</dbReference>
<evidence type="ECO:0000256" key="3">
    <source>
        <dbReference type="ARBA" id="ARBA00023014"/>
    </source>
</evidence>
<feature type="compositionally biased region" description="Polar residues" evidence="4">
    <location>
        <begin position="116"/>
        <end position="126"/>
    </location>
</feature>
<reference evidence="8" key="1">
    <citation type="submission" date="2020-01" db="EMBL/GenBank/DDBJ databases">
        <authorList>
            <consortium name="DOE Joint Genome Institute"/>
            <person name="Haridas S."/>
            <person name="Albert R."/>
            <person name="Binder M."/>
            <person name="Bloem J."/>
            <person name="Labutti K."/>
            <person name="Salamov A."/>
            <person name="Andreopoulos B."/>
            <person name="Baker S.E."/>
            <person name="Barry K."/>
            <person name="Bills G."/>
            <person name="Bluhm B.H."/>
            <person name="Cannon C."/>
            <person name="Castanera R."/>
            <person name="Culley D.E."/>
            <person name="Daum C."/>
            <person name="Ezra D."/>
            <person name="Gonzalez J.B."/>
            <person name="Henrissat B."/>
            <person name="Kuo A."/>
            <person name="Liang C."/>
            <person name="Lipzen A."/>
            <person name="Lutzoni F."/>
            <person name="Magnuson J."/>
            <person name="Mondo S."/>
            <person name="Nolan M."/>
            <person name="Ohm R."/>
            <person name="Pangilinan J."/>
            <person name="Park H.-J."/>
            <person name="Ramirez L."/>
            <person name="Alfaro M."/>
            <person name="Sun H."/>
            <person name="Tritt A."/>
            <person name="Yoshinaga Y."/>
            <person name="Zwiers L.-H."/>
            <person name="Turgeon B.G."/>
            <person name="Goodwin S.B."/>
            <person name="Spatafora J.W."/>
            <person name="Crous P.W."/>
            <person name="Grigoriev I.V."/>
        </authorList>
    </citation>
    <scope>NUCLEOTIDE SEQUENCE</scope>
    <source>
        <strain evidence="8">CBS 342.82</strain>
    </source>
</reference>
<keyword evidence="7" id="KW-1185">Reference proteome</keyword>
<dbReference type="GO" id="GO:0015036">
    <property type="term" value="F:disulfide oxidoreductase activity"/>
    <property type="evidence" value="ECO:0007669"/>
    <property type="project" value="UniProtKB-ARBA"/>
</dbReference>
<dbReference type="OrthoDB" id="415696at2759"/>
<evidence type="ECO:0000259" key="5">
    <source>
        <dbReference type="Pfam" id="PF00085"/>
    </source>
</evidence>
<keyword evidence="1" id="KW-0479">Metal-binding</keyword>
<dbReference type="Pfam" id="PF00462">
    <property type="entry name" value="Glutaredoxin"/>
    <property type="match status" value="1"/>
</dbReference>
<feature type="compositionally biased region" description="Basic and acidic residues" evidence="4">
    <location>
        <begin position="162"/>
        <end position="171"/>
    </location>
</feature>
<evidence type="ECO:0000313" key="7">
    <source>
        <dbReference type="Proteomes" id="UP000504637"/>
    </source>
</evidence>
<evidence type="ECO:0000256" key="2">
    <source>
        <dbReference type="ARBA" id="ARBA00023004"/>
    </source>
</evidence>
<dbReference type="GO" id="GO:0006879">
    <property type="term" value="P:intracellular iron ion homeostasis"/>
    <property type="evidence" value="ECO:0007669"/>
    <property type="project" value="TreeGrafter"/>
</dbReference>
<keyword evidence="3" id="KW-0411">Iron-sulfur</keyword>
<accession>A0A6J3M8X9</accession>
<dbReference type="FunFam" id="3.40.30.10:FF:000012">
    <property type="entry name" value="Monothiol glutaredoxin"/>
    <property type="match status" value="1"/>
</dbReference>
<keyword evidence="2" id="KW-0408">Iron</keyword>
<dbReference type="PANTHER" id="PTHR10293">
    <property type="entry name" value="GLUTAREDOXIN FAMILY MEMBER"/>
    <property type="match status" value="1"/>
</dbReference>
<dbReference type="GO" id="GO:0051537">
    <property type="term" value="F:2 iron, 2 sulfur cluster binding"/>
    <property type="evidence" value="ECO:0007669"/>
    <property type="project" value="TreeGrafter"/>
</dbReference>
<evidence type="ECO:0000256" key="1">
    <source>
        <dbReference type="ARBA" id="ARBA00022723"/>
    </source>
</evidence>
<dbReference type="CDD" id="cd03028">
    <property type="entry name" value="GRX_PICOT_like"/>
    <property type="match status" value="1"/>
</dbReference>
<name>A0A6J3M8X9_9PEZI</name>
<reference evidence="8" key="3">
    <citation type="submission" date="2025-08" db="UniProtKB">
        <authorList>
            <consortium name="RefSeq"/>
        </authorList>
    </citation>
    <scope>IDENTIFICATION</scope>
    <source>
        <strain evidence="8">CBS 342.82</strain>
    </source>
</reference>
<dbReference type="InterPro" id="IPR004480">
    <property type="entry name" value="Monothiol_GRX-rel"/>
</dbReference>
<dbReference type="InterPro" id="IPR013766">
    <property type="entry name" value="Thioredoxin_domain"/>
</dbReference>
<evidence type="ECO:0000259" key="6">
    <source>
        <dbReference type="Pfam" id="PF00462"/>
    </source>
</evidence>
<gene>
    <name evidence="8" type="ORF">K489DRAFT_316126</name>
</gene>
<sequence>MAPQCAVKPIASTAEFKQHISELPADCLAVIYFHASWAEPCKVMSKKLDELAQEFTITDPPQITFLALEAEDLYETSEEYRITQVPSVILQRDSNILEIVKGTDATKVGDAVHKQLGQSAPGTVNRTGLPPAQQLTRPPAPPAGAPAASNSDAKENGSSAVEDTKERSKEELDAHLKQLVSAAPVMLFMKGTPSAPQCGFSRKTVAILRENGIKYGFFNILADDEVRQGLKEFSEWPTFPQVYVDGEFVGGLDILKEEFENDPEFLKDYSVNKVAA</sequence>
<dbReference type="AlphaFoldDB" id="A0A6J3M8X9"/>
<dbReference type="GO" id="GO:0005634">
    <property type="term" value="C:nucleus"/>
    <property type="evidence" value="ECO:0007669"/>
    <property type="project" value="TreeGrafter"/>
</dbReference>
<dbReference type="Pfam" id="PF00085">
    <property type="entry name" value="Thioredoxin"/>
    <property type="match status" value="1"/>
</dbReference>
<dbReference type="Gene3D" id="3.40.30.10">
    <property type="entry name" value="Glutaredoxin"/>
    <property type="match status" value="2"/>
</dbReference>
<dbReference type="GO" id="GO:0046872">
    <property type="term" value="F:metal ion binding"/>
    <property type="evidence" value="ECO:0007669"/>
    <property type="project" value="UniProtKB-KW"/>
</dbReference>
<dbReference type="InterPro" id="IPR002109">
    <property type="entry name" value="Glutaredoxin"/>
</dbReference>
<dbReference type="GO" id="GO:0005829">
    <property type="term" value="C:cytosol"/>
    <property type="evidence" value="ECO:0007669"/>
    <property type="project" value="TreeGrafter"/>
</dbReference>
<feature type="domain" description="Glutaredoxin" evidence="6">
    <location>
        <begin position="185"/>
        <end position="249"/>
    </location>
</feature>
<dbReference type="InterPro" id="IPR033658">
    <property type="entry name" value="GRX_PICOT-like"/>
</dbReference>
<protein>
    <submittedName>
        <fullName evidence="8">Thioredoxin</fullName>
    </submittedName>
</protein>
<evidence type="ECO:0000256" key="4">
    <source>
        <dbReference type="SAM" id="MobiDB-lite"/>
    </source>
</evidence>
<dbReference type="PROSITE" id="PS51354">
    <property type="entry name" value="GLUTAREDOXIN_2"/>
    <property type="match status" value="1"/>
</dbReference>
<dbReference type="RefSeq" id="XP_033461090.1">
    <property type="nucleotide sequence ID" value="XM_033601135.1"/>
</dbReference>
<dbReference type="Proteomes" id="UP000504637">
    <property type="component" value="Unplaced"/>
</dbReference>
<organism evidence="8">
    <name type="scientific">Dissoconium aciculare CBS 342.82</name>
    <dbReference type="NCBI Taxonomy" id="1314786"/>
    <lineage>
        <taxon>Eukaryota</taxon>
        <taxon>Fungi</taxon>
        <taxon>Dikarya</taxon>
        <taxon>Ascomycota</taxon>
        <taxon>Pezizomycotina</taxon>
        <taxon>Dothideomycetes</taxon>
        <taxon>Dothideomycetidae</taxon>
        <taxon>Mycosphaerellales</taxon>
        <taxon>Dissoconiaceae</taxon>
        <taxon>Dissoconium</taxon>
    </lineage>
</organism>
<proteinExistence type="predicted"/>